<gene>
    <name evidence="17 20" type="primary">cep43</name>
    <name evidence="19" type="synonym">fgfr1op</name>
    <name evidence="19" type="synonym">FOP</name>
</gene>
<reference evidence="19" key="3">
    <citation type="submission" date="2025-04" db="UniProtKB">
        <authorList>
            <consortium name="RefSeq"/>
        </authorList>
    </citation>
    <scope>IDENTIFICATION</scope>
    <source>
        <strain evidence="19">Nigerian</strain>
        <tissue evidence="19">Liver and blood</tissue>
    </source>
</reference>
<accession>A0A6I8PY26</accession>
<keyword evidence="8" id="KW-0106">Calcium</keyword>
<dbReference type="InterPro" id="IPR011992">
    <property type="entry name" value="EF-hand-dom_pair"/>
</dbReference>
<dbReference type="OrthoDB" id="2160638at2759"/>
<dbReference type="PROSITE" id="PS50222">
    <property type="entry name" value="EF_HAND_2"/>
    <property type="match status" value="2"/>
</dbReference>
<evidence type="ECO:0000256" key="5">
    <source>
        <dbReference type="ARBA" id="ARBA00022553"/>
    </source>
</evidence>
<dbReference type="SMART" id="SM00054">
    <property type="entry name" value="EFh"/>
    <property type="match status" value="2"/>
</dbReference>
<dbReference type="PANTHER" id="PTHR15431:SF9">
    <property type="entry name" value="CENTROSOMAL PROTEIN 43"/>
    <property type="match status" value="1"/>
</dbReference>
<dbReference type="Reactome" id="R-XTR-380270">
    <property type="pathway name" value="Recruitment of mitotic centrosome proteins and complexes"/>
</dbReference>
<dbReference type="RefSeq" id="XP_017949380.1">
    <property type="nucleotide sequence ID" value="XM_018093891.1"/>
</dbReference>
<sequence>MNLIFLNFCDEWKHLIRVRETMSATEEDTELRDLLIQTLENNGILNKIKAELRSSVFLALEEQEKTQNKTPLVNEGLKKFLNTRDGRLVANLFTEFLQFFNLDFTLAVFQPEASLENGYDDRNHLAKELGIVESEGVKSGPLALELVRRCHQKDKIISGGESDKPVSVPKELSPKQLSEAQKKFDFYDKDKNGEISKDELRSLFLDLFPHFHRSMLERYVTDEFKAADKDFNNGINFHEFIGMYKRLFIHCRSVVTHDVPDIIHSPRRSLEGKANLQANYNQQTDDRIEKNTLFSRESKQKLENHILTFEAKSDFNLNKLSFDNEERKTELDEDYLEGDSFFDDPIPKPEKTYGCAEGADVSLKTGVSSNSTERKSDPPKHGGSVPAHATLPPLKTETSSRFGSLSTRESDRTGDEDDDYIDDFNSTSQRSDKSDVSIGEEIEEEELSVDDFIGSEKLEDLTLDHTISHTSDVADYLEDVS</sequence>
<keyword evidence="4" id="KW-0963">Cytoplasm</keyword>
<feature type="compositionally biased region" description="Acidic residues" evidence="15">
    <location>
        <begin position="331"/>
        <end position="342"/>
    </location>
</feature>
<dbReference type="GO" id="GO:0034453">
    <property type="term" value="P:microtubule anchoring"/>
    <property type="evidence" value="ECO:0007669"/>
    <property type="project" value="InterPro"/>
</dbReference>
<evidence type="ECO:0000259" key="16">
    <source>
        <dbReference type="PROSITE" id="PS50222"/>
    </source>
</evidence>
<keyword evidence="7" id="KW-0970">Cilium biogenesis/degradation</keyword>
<evidence type="ECO:0000256" key="15">
    <source>
        <dbReference type="SAM" id="MobiDB-lite"/>
    </source>
</evidence>
<evidence type="ECO:0000256" key="3">
    <source>
        <dbReference type="ARBA" id="ARBA00005385"/>
    </source>
</evidence>
<dbReference type="Xenbase" id="XB-GENE-5752647">
    <property type="gene designation" value="cep43"/>
</dbReference>
<dbReference type="Ensembl" id="ENSXETT00000065598">
    <property type="protein sequence ID" value="ENSXETP00000059191"/>
    <property type="gene ID" value="ENSXETG00000014534"/>
</dbReference>
<evidence type="ECO:0000313" key="20">
    <source>
        <dbReference type="Xenbase" id="XB-GENE-5752647"/>
    </source>
</evidence>
<dbReference type="GO" id="GO:0030030">
    <property type="term" value="P:cell projection organization"/>
    <property type="evidence" value="ECO:0007669"/>
    <property type="project" value="UniProtKB-KW"/>
</dbReference>
<evidence type="ECO:0000313" key="18">
    <source>
        <dbReference type="Proteomes" id="UP000008143"/>
    </source>
</evidence>
<dbReference type="CDD" id="cd00051">
    <property type="entry name" value="EFh"/>
    <property type="match status" value="1"/>
</dbReference>
<dbReference type="GeneTree" id="ENSGT00390000007441"/>
<dbReference type="GeneID" id="549512"/>
<evidence type="ECO:0000256" key="14">
    <source>
        <dbReference type="ARBA" id="ARBA00046373"/>
    </source>
</evidence>
<comment type="similarity">
    <text evidence="3">Belongs to the CEP43 family.</text>
</comment>
<keyword evidence="18" id="KW-1185">Reference proteome</keyword>
<feature type="region of interest" description="Disordered" evidence="15">
    <location>
        <begin position="329"/>
        <end position="451"/>
    </location>
</feature>
<feature type="domain" description="EF-hand" evidence="16">
    <location>
        <begin position="215"/>
        <end position="250"/>
    </location>
</feature>
<dbReference type="PANTHER" id="PTHR15431">
    <property type="entry name" value="FGFR1 ONCOGENE PARTNER/LISH DOMAIN-CONTAINING PROTEIN"/>
    <property type="match status" value="1"/>
</dbReference>
<evidence type="ECO:0000256" key="4">
    <source>
        <dbReference type="ARBA" id="ARBA00022490"/>
    </source>
</evidence>
<keyword evidence="10" id="KW-0966">Cell projection</keyword>
<dbReference type="SUPFAM" id="SSF47473">
    <property type="entry name" value="EF-hand"/>
    <property type="match status" value="1"/>
</dbReference>
<evidence type="ECO:0000256" key="2">
    <source>
        <dbReference type="ARBA" id="ARBA00004300"/>
    </source>
</evidence>
<comment type="function">
    <text evidence="13">Required for anchoring microtubules to the centrosomes. Required for ciliation.</text>
</comment>
<evidence type="ECO:0000256" key="11">
    <source>
        <dbReference type="ARBA" id="ARBA00041026"/>
    </source>
</evidence>
<evidence type="ECO:0000256" key="9">
    <source>
        <dbReference type="ARBA" id="ARBA00023212"/>
    </source>
</evidence>
<dbReference type="InterPro" id="IPR006594">
    <property type="entry name" value="LisH"/>
</dbReference>
<feature type="compositionally biased region" description="Acidic residues" evidence="15">
    <location>
        <begin position="438"/>
        <end position="449"/>
    </location>
</feature>
<dbReference type="Reactome" id="R-XTR-5620912">
    <property type="pathway name" value="Anchoring of the basal body to the plasma membrane"/>
</dbReference>
<keyword evidence="6" id="KW-0479">Metal-binding</keyword>
<dbReference type="Reactome" id="R-XTR-2565942">
    <property type="pathway name" value="Regulation of PLK1 Activity at G2/M Transition"/>
</dbReference>
<dbReference type="AlphaFoldDB" id="A0A6I8PY26"/>
<organism evidence="17">
    <name type="scientific">Xenopus tropicalis</name>
    <name type="common">Western clawed frog</name>
    <name type="synonym">Silurana tropicalis</name>
    <dbReference type="NCBI Taxonomy" id="8364"/>
    <lineage>
        <taxon>Eukaryota</taxon>
        <taxon>Metazoa</taxon>
        <taxon>Chordata</taxon>
        <taxon>Craniata</taxon>
        <taxon>Vertebrata</taxon>
        <taxon>Euteleostomi</taxon>
        <taxon>Amphibia</taxon>
        <taxon>Batrachia</taxon>
        <taxon>Anura</taxon>
        <taxon>Pipoidea</taxon>
        <taxon>Pipidae</taxon>
        <taxon>Xenopodinae</taxon>
        <taxon>Xenopus</taxon>
        <taxon>Silurana</taxon>
    </lineage>
</organism>
<reference evidence="17" key="1">
    <citation type="journal article" date="2010" name="Science">
        <title>The genome of the Western clawed frog Xenopus tropicalis.</title>
        <authorList>
            <person name="Hellsten U."/>
            <person name="Harland R.M."/>
            <person name="Gilchrist M.J."/>
            <person name="Hendrix D."/>
            <person name="Jurka J."/>
            <person name="Kapitonov V."/>
            <person name="Ovcharenko I."/>
            <person name="Putnam N.H."/>
            <person name="Shu S."/>
            <person name="Taher L."/>
            <person name="Blitz I.L."/>
            <person name="Blumberg B."/>
            <person name="Dichmann D.S."/>
            <person name="Dubchak I."/>
            <person name="Amaya E."/>
            <person name="Detter J.C."/>
            <person name="Fletcher R."/>
            <person name="Gerhard D.S."/>
            <person name="Goodstein D."/>
            <person name="Graves T."/>
            <person name="Grigoriev I.V."/>
            <person name="Grimwood J."/>
            <person name="Kawashima T."/>
            <person name="Lindquist E."/>
            <person name="Lucas S.M."/>
            <person name="Mead P.E."/>
            <person name="Mitros T."/>
            <person name="Ogino H."/>
            <person name="Ohta Y."/>
            <person name="Poliakov A.V."/>
            <person name="Pollet N."/>
            <person name="Robert J."/>
            <person name="Salamov A."/>
            <person name="Sater A.K."/>
            <person name="Schmutz J."/>
            <person name="Terry A."/>
            <person name="Vize P.D."/>
            <person name="Warren W.C."/>
            <person name="Wells D."/>
            <person name="Wills A."/>
            <person name="Wilson R.K."/>
            <person name="Zimmerman L.B."/>
            <person name="Zorn A.M."/>
            <person name="Grainger R."/>
            <person name="Grammer T."/>
            <person name="Khokha M.K."/>
            <person name="Richardson P.M."/>
            <person name="Rokhsar D.S."/>
        </authorList>
    </citation>
    <scope>NUCLEOTIDE SEQUENCE [LARGE SCALE GENOMIC DNA]</scope>
    <source>
        <strain evidence="17">Nigerian</strain>
    </source>
</reference>
<evidence type="ECO:0000256" key="10">
    <source>
        <dbReference type="ARBA" id="ARBA00023273"/>
    </source>
</evidence>
<dbReference type="CTD" id="11116"/>
<dbReference type="PROSITE" id="PS00018">
    <property type="entry name" value="EF_HAND_1"/>
    <property type="match status" value="1"/>
</dbReference>
<dbReference type="Bgee" id="ENSXETG00000014534">
    <property type="expression patterns" value="Expressed in ovary and 15 other cell types or tissues"/>
</dbReference>
<dbReference type="Proteomes" id="UP000008143">
    <property type="component" value="Chromosome 5"/>
</dbReference>
<dbReference type="InterPro" id="IPR018247">
    <property type="entry name" value="EF_Hand_1_Ca_BS"/>
</dbReference>
<comment type="subunit">
    <text evidence="14">Homodimer. Part of a ternary complex that contains CEP350, CEP43 and MAPRE1. Interacts directly with CEP350 and MAPRE1. Interacts with CEP19. Interacts (via N-terminus) with CEP350 (via C-terminus).</text>
</comment>
<evidence type="ECO:0000313" key="19">
    <source>
        <dbReference type="RefSeq" id="XP_017949380.1"/>
    </source>
</evidence>
<dbReference type="Gene3D" id="1.20.960.40">
    <property type="match status" value="1"/>
</dbReference>
<keyword evidence="9" id="KW-0206">Cytoskeleton</keyword>
<dbReference type="Pfam" id="PF09398">
    <property type="entry name" value="FOP_dimer"/>
    <property type="match status" value="1"/>
</dbReference>
<proteinExistence type="inferred from homology"/>
<dbReference type="InterPro" id="IPR018993">
    <property type="entry name" value="FOP_dimerisation-dom_N"/>
</dbReference>
<dbReference type="Reactome" id="R-XTR-380259">
    <property type="pathway name" value="Loss of Nlp from mitotic centrosomes"/>
</dbReference>
<dbReference type="PROSITE" id="PS50896">
    <property type="entry name" value="LISH"/>
    <property type="match status" value="1"/>
</dbReference>
<protein>
    <recommendedName>
        <fullName evidence="11">Centrosomal protein 43</fullName>
    </recommendedName>
    <alternativeName>
        <fullName evidence="12">FGFR1 oncogene partner</fullName>
    </alternativeName>
</protein>
<dbReference type="AGR" id="Xenbase:XB-GENE-5752647"/>
<dbReference type="Pfam" id="PF13499">
    <property type="entry name" value="EF-hand_7"/>
    <property type="match status" value="1"/>
</dbReference>
<dbReference type="InterPro" id="IPR002048">
    <property type="entry name" value="EF_hand_dom"/>
</dbReference>
<reference evidence="17" key="2">
    <citation type="submission" date="2020-05" db="UniProtKB">
        <authorList>
            <consortium name="Ensembl"/>
        </authorList>
    </citation>
    <scope>IDENTIFICATION</scope>
</reference>
<feature type="compositionally biased region" description="Polar residues" evidence="15">
    <location>
        <begin position="396"/>
        <end position="407"/>
    </location>
</feature>
<evidence type="ECO:0000256" key="6">
    <source>
        <dbReference type="ARBA" id="ARBA00022723"/>
    </source>
</evidence>
<evidence type="ECO:0000256" key="8">
    <source>
        <dbReference type="ARBA" id="ARBA00022837"/>
    </source>
</evidence>
<evidence type="ECO:0000256" key="13">
    <source>
        <dbReference type="ARBA" id="ARBA00046076"/>
    </source>
</evidence>
<keyword evidence="5" id="KW-0597">Phosphoprotein</keyword>
<dbReference type="Reactome" id="R-XTR-8854518">
    <property type="pathway name" value="AURKA Activation by TPX2"/>
</dbReference>
<dbReference type="Gene3D" id="1.10.238.10">
    <property type="entry name" value="EF-hand"/>
    <property type="match status" value="1"/>
</dbReference>
<feature type="domain" description="EF-hand" evidence="16">
    <location>
        <begin position="175"/>
        <end position="210"/>
    </location>
</feature>
<dbReference type="GO" id="GO:0005813">
    <property type="term" value="C:centrosome"/>
    <property type="evidence" value="ECO:0000318"/>
    <property type="project" value="GO_Central"/>
</dbReference>
<evidence type="ECO:0000256" key="7">
    <source>
        <dbReference type="ARBA" id="ARBA00022794"/>
    </source>
</evidence>
<dbReference type="GO" id="GO:0005509">
    <property type="term" value="F:calcium ion binding"/>
    <property type="evidence" value="ECO:0007669"/>
    <property type="project" value="InterPro"/>
</dbReference>
<evidence type="ECO:0000256" key="12">
    <source>
        <dbReference type="ARBA" id="ARBA00042293"/>
    </source>
</evidence>
<dbReference type="Reactome" id="R-XTR-380320">
    <property type="pathway name" value="Recruitment of NuMA to mitotic centrosomes"/>
</dbReference>
<dbReference type="OMA" id="DITQDHT"/>
<comment type="subcellular location">
    <subcellularLocation>
        <location evidence="1">Cytoplasm</location>
        <location evidence="1">Cytoskeleton</location>
        <location evidence="1">Cilium basal body</location>
    </subcellularLocation>
    <subcellularLocation>
        <location evidence="2">Cytoplasm</location>
        <location evidence="2">Cytoskeleton</location>
        <location evidence="2">Microtubule organizing center</location>
        <location evidence="2">Centrosome</location>
    </subcellularLocation>
</comment>
<evidence type="ECO:0000313" key="17">
    <source>
        <dbReference type="Ensembl" id="ENSXETP00000059191"/>
    </source>
</evidence>
<evidence type="ECO:0000256" key="1">
    <source>
        <dbReference type="ARBA" id="ARBA00004120"/>
    </source>
</evidence>
<name>A0A6I8PY26_XENTR</name>